<accession>A0ABU0SPH8</accession>
<keyword evidence="2" id="KW-1185">Reference proteome</keyword>
<organism evidence="1 2">
    <name type="scientific">Streptomyces umbrinus</name>
    <dbReference type="NCBI Taxonomy" id="67370"/>
    <lineage>
        <taxon>Bacteria</taxon>
        <taxon>Bacillati</taxon>
        <taxon>Actinomycetota</taxon>
        <taxon>Actinomycetes</taxon>
        <taxon>Kitasatosporales</taxon>
        <taxon>Streptomycetaceae</taxon>
        <taxon>Streptomyces</taxon>
        <taxon>Streptomyces phaeochromogenes group</taxon>
    </lineage>
</organism>
<gene>
    <name evidence="1" type="ORF">QF035_002989</name>
</gene>
<comment type="caution">
    <text evidence="1">The sequence shown here is derived from an EMBL/GenBank/DDBJ whole genome shotgun (WGS) entry which is preliminary data.</text>
</comment>
<name>A0ABU0SPH8_9ACTN</name>
<reference evidence="1 2" key="1">
    <citation type="submission" date="2023-07" db="EMBL/GenBank/DDBJ databases">
        <title>Comparative genomics of wheat-associated soil bacteria to identify genetic determinants of phenazine resistance.</title>
        <authorList>
            <person name="Mouncey N."/>
        </authorList>
    </citation>
    <scope>NUCLEOTIDE SEQUENCE [LARGE SCALE GENOMIC DNA]</scope>
    <source>
        <strain evidence="1 2">V2I4</strain>
    </source>
</reference>
<evidence type="ECO:0000313" key="1">
    <source>
        <dbReference type="EMBL" id="MDQ1025407.1"/>
    </source>
</evidence>
<sequence length="88" mass="9565">MGLVALFGVSEAPDCRVDGAGRFRAAIGHRTGFGHQDSARQVLRDVACTRTRTMTTVLREPVRHGGCVEVGDEDGTVWAVRRQGEEPE</sequence>
<protein>
    <submittedName>
        <fullName evidence="1">Uncharacterized protein</fullName>
    </submittedName>
</protein>
<dbReference type="EMBL" id="JAUSZI010000002">
    <property type="protein sequence ID" value="MDQ1025407.1"/>
    <property type="molecule type" value="Genomic_DNA"/>
</dbReference>
<proteinExistence type="predicted"/>
<dbReference type="Proteomes" id="UP001230328">
    <property type="component" value="Unassembled WGS sequence"/>
</dbReference>
<evidence type="ECO:0000313" key="2">
    <source>
        <dbReference type="Proteomes" id="UP001230328"/>
    </source>
</evidence>